<dbReference type="InterPro" id="IPR002789">
    <property type="entry name" value="HerA_central"/>
</dbReference>
<keyword evidence="4" id="KW-1185">Reference proteome</keyword>
<proteinExistence type="predicted"/>
<dbReference type="EMBL" id="JANUCP010000005">
    <property type="protein sequence ID" value="MCS3920452.1"/>
    <property type="molecule type" value="Genomic_DNA"/>
</dbReference>
<dbReference type="PANTHER" id="PTHR42957">
    <property type="entry name" value="HELICASE MJ1565-RELATED"/>
    <property type="match status" value="1"/>
</dbReference>
<evidence type="ECO:0000313" key="3">
    <source>
        <dbReference type="EMBL" id="MCS3920452.1"/>
    </source>
</evidence>
<organism evidence="3 4">
    <name type="scientific">Candidatus Fervidibacter sacchari</name>
    <dbReference type="NCBI Taxonomy" id="1448929"/>
    <lineage>
        <taxon>Bacteria</taxon>
        <taxon>Candidatus Fervidibacterota</taxon>
        <taxon>Candidatus Fervidibacter</taxon>
    </lineage>
</organism>
<gene>
    <name evidence="3" type="ORF">M2350_002881</name>
</gene>
<dbReference type="Pfam" id="PF01935">
    <property type="entry name" value="DUF87"/>
    <property type="match status" value="1"/>
</dbReference>
<dbReference type="Proteomes" id="UP001204798">
    <property type="component" value="Unassembled WGS sequence"/>
</dbReference>
<sequence length="555" mass="62758">MGIEVYQVRGDIMELVFDPREEDLRVGESLCVREKDTGRGLIVQIMEFRTATYPSMTRELLRLALAGNEWAAEALKEQEGLMANGGSLTSNNGLQPSEERNLKIAIAKIRRTLLSNGEWDQWDGWIPHRDVEVFPVPDDEMFRQCVELLGNPLELGYTLRGKPFRVEGRHMEKINIITGVKGSGKSHLAKVILLELIERGAPCIVFDINREYIHLPRHAVDPFTGKVLKRGIVHLKVGENLKMGLRQFGIQPFITLMTKYGLPEVSAVQLENRLYQLFAEADALERKRGRPYFLSLDHLIELSEQGQLVPNEVVNNAIRTRLQAIKNTGIFASHPNEAIDFRREYQKIRDGGALVIDLSDLSYLARFGFVQALLEIIREICDEEILLGTNRFPFVFFEEAHLYISRNTISAIVTRSRHLGLTCFFITNMIGGLDESVLRQADNLWLLNVPFEDDVRHIAKSALTDEQTLLSYVKRLKRYHALALGNVTRGYPIIFRVKSLKGINTAGETKYFFQPTATLPETGLRSPDVRPQGNGGDGGPQPRNLFGEFFNGGEA</sequence>
<evidence type="ECO:0000259" key="2">
    <source>
        <dbReference type="Pfam" id="PF01935"/>
    </source>
</evidence>
<dbReference type="InterPro" id="IPR008571">
    <property type="entry name" value="HerA-like"/>
</dbReference>
<dbReference type="PANTHER" id="PTHR42957:SF1">
    <property type="entry name" value="HELICASE MJ1565-RELATED"/>
    <property type="match status" value="1"/>
</dbReference>
<protein>
    <recommendedName>
        <fullName evidence="2">Helicase HerA central domain-containing protein</fullName>
    </recommendedName>
</protein>
<evidence type="ECO:0000313" key="4">
    <source>
        <dbReference type="Proteomes" id="UP001204798"/>
    </source>
</evidence>
<evidence type="ECO:0000256" key="1">
    <source>
        <dbReference type="SAM" id="MobiDB-lite"/>
    </source>
</evidence>
<dbReference type="Gene3D" id="3.40.50.300">
    <property type="entry name" value="P-loop containing nucleotide triphosphate hydrolases"/>
    <property type="match status" value="2"/>
</dbReference>
<feature type="region of interest" description="Disordered" evidence="1">
    <location>
        <begin position="522"/>
        <end position="555"/>
    </location>
</feature>
<accession>A0ABT2ER61</accession>
<dbReference type="SUPFAM" id="SSF52540">
    <property type="entry name" value="P-loop containing nucleoside triphosphate hydrolases"/>
    <property type="match status" value="1"/>
</dbReference>
<dbReference type="RefSeq" id="WP_259099673.1">
    <property type="nucleotide sequence ID" value="NZ_CP130454.1"/>
</dbReference>
<comment type="caution">
    <text evidence="3">The sequence shown here is derived from an EMBL/GenBank/DDBJ whole genome shotgun (WGS) entry which is preliminary data.</text>
</comment>
<feature type="domain" description="Helicase HerA central" evidence="2">
    <location>
        <begin position="177"/>
        <end position="373"/>
    </location>
</feature>
<dbReference type="InterPro" id="IPR027417">
    <property type="entry name" value="P-loop_NTPase"/>
</dbReference>
<name>A0ABT2ER61_9BACT</name>
<reference evidence="3 4" key="1">
    <citation type="submission" date="2022-08" db="EMBL/GenBank/DDBJ databases">
        <title>Bacterial and archaeal communities from various locations to study Microbial Dark Matter (Phase II).</title>
        <authorList>
            <person name="Stepanauskas R."/>
        </authorList>
    </citation>
    <scope>NUCLEOTIDE SEQUENCE [LARGE SCALE GENOMIC DNA]</scope>
    <source>
        <strain evidence="3 4">PD1</strain>
    </source>
</reference>